<name>A0A1Y5HWH8_OSTTA</name>
<evidence type="ECO:0000259" key="2">
    <source>
        <dbReference type="Pfam" id="PF05050"/>
    </source>
</evidence>
<accession>A0A1Y5HWH8</accession>
<keyword evidence="1" id="KW-1133">Transmembrane helix</keyword>
<dbReference type="AlphaFoldDB" id="A0A1Y5HWH8"/>
<gene>
    <name evidence="3" type="ORF">BE221DRAFT_188190</name>
</gene>
<keyword evidence="1" id="KW-0812">Transmembrane</keyword>
<dbReference type="InterPro" id="IPR006342">
    <property type="entry name" value="FkbM_mtfrase"/>
</dbReference>
<evidence type="ECO:0000313" key="3">
    <source>
        <dbReference type="EMBL" id="OUS41638.1"/>
    </source>
</evidence>
<dbReference type="InterPro" id="IPR029063">
    <property type="entry name" value="SAM-dependent_MTases_sf"/>
</dbReference>
<feature type="transmembrane region" description="Helical" evidence="1">
    <location>
        <begin position="7"/>
        <end position="27"/>
    </location>
</feature>
<organism evidence="3">
    <name type="scientific">Ostreococcus tauri</name>
    <name type="common">Marine green alga</name>
    <dbReference type="NCBI Taxonomy" id="70448"/>
    <lineage>
        <taxon>Eukaryota</taxon>
        <taxon>Viridiplantae</taxon>
        <taxon>Chlorophyta</taxon>
        <taxon>Mamiellophyceae</taxon>
        <taxon>Mamiellales</taxon>
        <taxon>Bathycoccaceae</taxon>
        <taxon>Ostreococcus</taxon>
    </lineage>
</organism>
<dbReference type="EMBL" id="KZ155840">
    <property type="protein sequence ID" value="OUS41638.1"/>
    <property type="molecule type" value="Genomic_DNA"/>
</dbReference>
<dbReference type="Gene3D" id="3.40.50.150">
    <property type="entry name" value="Vaccinia Virus protein VP39"/>
    <property type="match status" value="1"/>
</dbReference>
<feature type="domain" description="Methyltransferase FkbM" evidence="2">
    <location>
        <begin position="79"/>
        <end position="257"/>
    </location>
</feature>
<dbReference type="Proteomes" id="UP000195557">
    <property type="component" value="Unassembled WGS sequence"/>
</dbReference>
<reference evidence="3" key="1">
    <citation type="submission" date="2017-04" db="EMBL/GenBank/DDBJ databases">
        <title>Population genomics of picophytoplankton unveils novel chromosome hypervariability.</title>
        <authorList>
            <consortium name="DOE Joint Genome Institute"/>
            <person name="Blanc-Mathieu R."/>
            <person name="Krasovec M."/>
            <person name="Hebrard M."/>
            <person name="Yau S."/>
            <person name="Desgranges E."/>
            <person name="Martin J."/>
            <person name="Schackwitz W."/>
            <person name="Kuo A."/>
            <person name="Salin G."/>
            <person name="Donnadieu C."/>
            <person name="Desdevises Y."/>
            <person name="Sanchez-Ferandin S."/>
            <person name="Moreau H."/>
            <person name="Rivals E."/>
            <person name="Grigoriev I.V."/>
            <person name="Grimsley N."/>
            <person name="Eyre-Walker A."/>
            <person name="Piganeau G."/>
        </authorList>
    </citation>
    <scope>NUCLEOTIDE SEQUENCE [LARGE SCALE GENOMIC DNA]</scope>
    <source>
        <strain evidence="3">RCC 1115</strain>
    </source>
</reference>
<proteinExistence type="predicted"/>
<sequence length="333" mass="36764">MNLRRGIVRVVTILLPVLVLVVLVMMLTRASVNHMTAFHKLRAEEQLKILSDKVEHEVADKVTELIRKHGCEHFYLDMGTNIGVQIRKLYEPEKYPSAPVHAVFEKYFGTGQRCKVCSVGFEPNSAHRRNNDHVQQALANVGFGVIILPVAVSSYTGHATFAKPGVEVDAHEDWGGSISAAQSVQAGNALESTVTRVNVANVIRHTRAHLDTNNGTGKIVAKCDIEGSEFELLQSLIMSQTICLIDYMYIEWHKVTEQTLHKVATTQGIVTSRHGTAQALGYVNTFVQQVTSAYDENRADMASCPTIVKCLDDESFLHDGLGFPTGRLCVEHG</sequence>
<evidence type="ECO:0000256" key="1">
    <source>
        <dbReference type="SAM" id="Phobius"/>
    </source>
</evidence>
<keyword evidence="1" id="KW-0472">Membrane</keyword>
<protein>
    <recommendedName>
        <fullName evidence="2">Methyltransferase FkbM domain-containing protein</fullName>
    </recommendedName>
</protein>
<dbReference type="Pfam" id="PF05050">
    <property type="entry name" value="Methyltransf_21"/>
    <property type="match status" value="1"/>
</dbReference>